<evidence type="ECO:0000256" key="18">
    <source>
        <dbReference type="ARBA" id="ARBA00024631"/>
    </source>
</evidence>
<dbReference type="GO" id="GO:0051607">
    <property type="term" value="P:defense response to virus"/>
    <property type="evidence" value="ECO:0007669"/>
    <property type="project" value="UniProtKB-KW"/>
</dbReference>
<evidence type="ECO:0000256" key="19">
    <source>
        <dbReference type="SAM" id="Phobius"/>
    </source>
</evidence>
<organism evidence="20 21">
    <name type="scientific">Oncorhynchus mykiss</name>
    <name type="common">Rainbow trout</name>
    <name type="synonym">Salmo gairdneri</name>
    <dbReference type="NCBI Taxonomy" id="8022"/>
    <lineage>
        <taxon>Eukaryota</taxon>
        <taxon>Metazoa</taxon>
        <taxon>Chordata</taxon>
        <taxon>Craniata</taxon>
        <taxon>Vertebrata</taxon>
        <taxon>Euteleostomi</taxon>
        <taxon>Actinopterygii</taxon>
        <taxon>Neopterygii</taxon>
        <taxon>Teleostei</taxon>
        <taxon>Protacanthopterygii</taxon>
        <taxon>Salmoniformes</taxon>
        <taxon>Salmonidae</taxon>
        <taxon>Salmoninae</taxon>
        <taxon>Oncorhynchus</taxon>
    </lineage>
</organism>
<evidence type="ECO:0000256" key="6">
    <source>
        <dbReference type="ARBA" id="ARBA00022588"/>
    </source>
</evidence>
<evidence type="ECO:0000256" key="2">
    <source>
        <dbReference type="ARBA" id="ARBA00006665"/>
    </source>
</evidence>
<dbReference type="PANTHER" id="PTHR10383:SF16">
    <property type="entry name" value="SERINE INCORPORATOR 5"/>
    <property type="match status" value="1"/>
</dbReference>
<evidence type="ECO:0000313" key="21">
    <source>
        <dbReference type="Proteomes" id="UP000193380"/>
    </source>
</evidence>
<evidence type="ECO:0000256" key="9">
    <source>
        <dbReference type="ARBA" id="ARBA00022989"/>
    </source>
</evidence>
<keyword evidence="6" id="KW-0399">Innate immunity</keyword>
<dbReference type="AlphaFoldDB" id="A0A061AFW4"/>
<dbReference type="InterPro" id="IPR005016">
    <property type="entry name" value="TDE1/TMS"/>
</dbReference>
<dbReference type="GO" id="GO:0045087">
    <property type="term" value="P:innate immune response"/>
    <property type="evidence" value="ECO:0007669"/>
    <property type="project" value="UniProtKB-KW"/>
</dbReference>
<evidence type="ECO:0000313" key="20">
    <source>
        <dbReference type="EMBL" id="CDR19076.1"/>
    </source>
</evidence>
<evidence type="ECO:0000256" key="15">
    <source>
        <dbReference type="ARBA" id="ARBA00023264"/>
    </source>
</evidence>
<keyword evidence="7 19" id="KW-0812">Transmembrane</keyword>
<keyword evidence="12 19" id="KW-0472">Membrane</keyword>
<dbReference type="PANTHER" id="PTHR10383">
    <property type="entry name" value="SERINE INCORPORATOR"/>
    <property type="match status" value="1"/>
</dbReference>
<comment type="catalytic activity">
    <reaction evidence="18">
        <text>a 1,2-diacyl-sn-glycero-3-phosphocholine(in) = a 1,2-diacyl-sn-glycero-3-phosphocholine(out)</text>
        <dbReference type="Rhea" id="RHEA:38571"/>
        <dbReference type="ChEBI" id="CHEBI:57643"/>
    </reaction>
</comment>
<evidence type="ECO:0000256" key="10">
    <source>
        <dbReference type="ARBA" id="ARBA00023098"/>
    </source>
</evidence>
<sequence>VSVCLSLCSVSLCSLSVCLFLCFCFSLSLSVSIPLYRDLCEKLNAGENCSTLVGYSAVYKVCFGMACFFFFFCIFTLRVNSATGCRAAIHNGFWFLKFIALLACCVGGFFLPEQDIFLEGKDPYVPFSIPSLYSFHTVPP</sequence>
<evidence type="ECO:0000256" key="14">
    <source>
        <dbReference type="ARBA" id="ARBA00023209"/>
    </source>
</evidence>
<comment type="subcellular location">
    <subcellularLocation>
        <location evidence="1">Cell membrane</location>
        <topology evidence="1">Multi-pass membrane protein</topology>
    </subcellularLocation>
</comment>
<keyword evidence="8" id="KW-0391">Immunity</keyword>
<keyword evidence="14" id="KW-0594">Phospholipid biosynthesis</keyword>
<keyword evidence="9 19" id="KW-1133">Transmembrane helix</keyword>
<comment type="similarity">
    <text evidence="2">Belongs to the TDE1 family.</text>
</comment>
<evidence type="ECO:0000256" key="3">
    <source>
        <dbReference type="ARBA" id="ARBA00021252"/>
    </source>
</evidence>
<evidence type="ECO:0000256" key="17">
    <source>
        <dbReference type="ARBA" id="ARBA00024615"/>
    </source>
</evidence>
<keyword evidence="15" id="KW-1208">Phospholipid metabolism</keyword>
<dbReference type="Proteomes" id="UP000193380">
    <property type="component" value="Unassembled WGS sequence"/>
</dbReference>
<dbReference type="PaxDb" id="8022-A0A061AFW4"/>
<evidence type="ECO:0000256" key="8">
    <source>
        <dbReference type="ARBA" id="ARBA00022859"/>
    </source>
</evidence>
<dbReference type="GO" id="GO:0005886">
    <property type="term" value="C:plasma membrane"/>
    <property type="evidence" value="ECO:0007669"/>
    <property type="project" value="UniProtKB-SubCell"/>
</dbReference>
<comment type="catalytic activity">
    <reaction evidence="16">
        <text>a 1,2-diacyl-sn-glycero-3-phospho-L-serine(in) = a 1,2-diacyl-sn-glycero-3-phospho-L-serine(out)</text>
        <dbReference type="Rhea" id="RHEA:38663"/>
        <dbReference type="ChEBI" id="CHEBI:57262"/>
    </reaction>
</comment>
<evidence type="ECO:0000256" key="13">
    <source>
        <dbReference type="ARBA" id="ARBA00023180"/>
    </source>
</evidence>
<keyword evidence="4" id="KW-1003">Cell membrane</keyword>
<dbReference type="GO" id="GO:0008654">
    <property type="term" value="P:phospholipid biosynthetic process"/>
    <property type="evidence" value="ECO:0007669"/>
    <property type="project" value="UniProtKB-KW"/>
</dbReference>
<evidence type="ECO:0000256" key="7">
    <source>
        <dbReference type="ARBA" id="ARBA00022692"/>
    </source>
</evidence>
<keyword evidence="11" id="KW-0051">Antiviral defense</keyword>
<keyword evidence="5" id="KW-0444">Lipid biosynthesis</keyword>
<proteinExistence type="inferred from homology"/>
<feature type="transmembrane region" description="Helical" evidence="19">
    <location>
        <begin position="57"/>
        <end position="80"/>
    </location>
</feature>
<dbReference type="Pfam" id="PF03348">
    <property type="entry name" value="Serinc"/>
    <property type="match status" value="1"/>
</dbReference>
<evidence type="ECO:0000256" key="1">
    <source>
        <dbReference type="ARBA" id="ARBA00004651"/>
    </source>
</evidence>
<gene>
    <name evidence="20" type="ORF">GSONMT00011679001</name>
</gene>
<evidence type="ECO:0000256" key="5">
    <source>
        <dbReference type="ARBA" id="ARBA00022516"/>
    </source>
</evidence>
<feature type="transmembrane region" description="Helical" evidence="19">
    <location>
        <begin position="92"/>
        <end position="111"/>
    </location>
</feature>
<protein>
    <recommendedName>
        <fullName evidence="3">Serine incorporator 5</fullName>
    </recommendedName>
</protein>
<feature type="non-terminal residue" evidence="20">
    <location>
        <position position="1"/>
    </location>
</feature>
<evidence type="ECO:0000256" key="16">
    <source>
        <dbReference type="ARBA" id="ARBA00024479"/>
    </source>
</evidence>
<accession>A0A061AFW4</accession>
<name>A0A061AFW4_ONCMY</name>
<reference evidence="20" key="1">
    <citation type="journal article" date="2014" name="Nat. Commun.">
        <title>The rainbow trout genome provides novel insights into evolution after whole-genome duplication in vertebrates.</title>
        <authorList>
            <person name="Berthelot C."/>
            <person name="Brunet F."/>
            <person name="Chalopin D."/>
            <person name="Juanchich A."/>
            <person name="Bernard M."/>
            <person name="Noel B."/>
            <person name="Bento P."/>
            <person name="Da Silva C."/>
            <person name="Labadie K."/>
            <person name="Alberti A."/>
            <person name="Aury J.M."/>
            <person name="Louis A."/>
            <person name="Dehais P."/>
            <person name="Bardou P."/>
            <person name="Montfort J."/>
            <person name="Klopp C."/>
            <person name="Cabau C."/>
            <person name="Gaspin C."/>
            <person name="Thorgaard G.H."/>
            <person name="Boussaha M."/>
            <person name="Quillet E."/>
            <person name="Guyomard R."/>
            <person name="Galiana D."/>
            <person name="Bobe J."/>
            <person name="Volff J.N."/>
            <person name="Genet C."/>
            <person name="Wincker P."/>
            <person name="Jaillon O."/>
            <person name="Roest Crollius H."/>
            <person name="Guiguen Y."/>
        </authorList>
    </citation>
    <scope>NUCLEOTIDE SEQUENCE [LARGE SCALE GENOMIC DNA]</scope>
</reference>
<evidence type="ECO:0000256" key="4">
    <source>
        <dbReference type="ARBA" id="ARBA00022475"/>
    </source>
</evidence>
<dbReference type="EMBL" id="FR982988">
    <property type="protein sequence ID" value="CDR19076.1"/>
    <property type="molecule type" value="Genomic_DNA"/>
</dbReference>
<keyword evidence="10" id="KW-0443">Lipid metabolism</keyword>
<reference evidence="20" key="2">
    <citation type="submission" date="2014-03" db="EMBL/GenBank/DDBJ databases">
        <authorList>
            <person name="Genoscope - CEA"/>
        </authorList>
    </citation>
    <scope>NUCLEOTIDE SEQUENCE</scope>
</reference>
<evidence type="ECO:0000256" key="12">
    <source>
        <dbReference type="ARBA" id="ARBA00023136"/>
    </source>
</evidence>
<comment type="catalytic activity">
    <reaction evidence="17">
        <text>a 1,2-diacyl-sn-glycero-3-phosphoethanolamine(in) = a 1,2-diacyl-sn-glycero-3-phosphoethanolamine(out)</text>
        <dbReference type="Rhea" id="RHEA:38895"/>
        <dbReference type="ChEBI" id="CHEBI:64612"/>
    </reaction>
</comment>
<keyword evidence="13" id="KW-0325">Glycoprotein</keyword>
<evidence type="ECO:0000256" key="11">
    <source>
        <dbReference type="ARBA" id="ARBA00023118"/>
    </source>
</evidence>